<protein>
    <submittedName>
        <fullName evidence="1">Uncharacterized protein</fullName>
    </submittedName>
</protein>
<name>A0A6A6EAS5_9PEZI</name>
<evidence type="ECO:0000313" key="2">
    <source>
        <dbReference type="Proteomes" id="UP000800200"/>
    </source>
</evidence>
<dbReference type="OrthoDB" id="2906425at2759"/>
<organism evidence="1 2">
    <name type="scientific">Zopfia rhizophila CBS 207.26</name>
    <dbReference type="NCBI Taxonomy" id="1314779"/>
    <lineage>
        <taxon>Eukaryota</taxon>
        <taxon>Fungi</taxon>
        <taxon>Dikarya</taxon>
        <taxon>Ascomycota</taxon>
        <taxon>Pezizomycotina</taxon>
        <taxon>Dothideomycetes</taxon>
        <taxon>Dothideomycetes incertae sedis</taxon>
        <taxon>Zopfiaceae</taxon>
        <taxon>Zopfia</taxon>
    </lineage>
</organism>
<gene>
    <name evidence="1" type="ORF">K469DRAFT_120106</name>
</gene>
<dbReference type="Proteomes" id="UP000800200">
    <property type="component" value="Unassembled WGS sequence"/>
</dbReference>
<reference evidence="1" key="1">
    <citation type="journal article" date="2020" name="Stud. Mycol.">
        <title>101 Dothideomycetes genomes: a test case for predicting lifestyles and emergence of pathogens.</title>
        <authorList>
            <person name="Haridas S."/>
            <person name="Albert R."/>
            <person name="Binder M."/>
            <person name="Bloem J."/>
            <person name="Labutti K."/>
            <person name="Salamov A."/>
            <person name="Andreopoulos B."/>
            <person name="Baker S."/>
            <person name="Barry K."/>
            <person name="Bills G."/>
            <person name="Bluhm B."/>
            <person name="Cannon C."/>
            <person name="Castanera R."/>
            <person name="Culley D."/>
            <person name="Daum C."/>
            <person name="Ezra D."/>
            <person name="Gonzalez J."/>
            <person name="Henrissat B."/>
            <person name="Kuo A."/>
            <person name="Liang C."/>
            <person name="Lipzen A."/>
            <person name="Lutzoni F."/>
            <person name="Magnuson J."/>
            <person name="Mondo S."/>
            <person name="Nolan M."/>
            <person name="Ohm R."/>
            <person name="Pangilinan J."/>
            <person name="Park H.-J."/>
            <person name="Ramirez L."/>
            <person name="Alfaro M."/>
            <person name="Sun H."/>
            <person name="Tritt A."/>
            <person name="Yoshinaga Y."/>
            <person name="Zwiers L.-H."/>
            <person name="Turgeon B."/>
            <person name="Goodwin S."/>
            <person name="Spatafora J."/>
            <person name="Crous P."/>
            <person name="Grigoriev I."/>
        </authorList>
    </citation>
    <scope>NUCLEOTIDE SEQUENCE</scope>
    <source>
        <strain evidence="1">CBS 207.26</strain>
    </source>
</reference>
<evidence type="ECO:0000313" key="1">
    <source>
        <dbReference type="EMBL" id="KAF2186946.1"/>
    </source>
</evidence>
<sequence length="77" mass="8379">MPHGDMCPMNLIVESEDTPKINGIIVWEAGAMVTGVSFCPRQAFASFSMNMPRIVSLGGMQQNSGFALLSKLELNFN</sequence>
<proteinExistence type="predicted"/>
<accession>A0A6A6EAS5</accession>
<dbReference type="AlphaFoldDB" id="A0A6A6EAS5"/>
<keyword evidence="2" id="KW-1185">Reference proteome</keyword>
<dbReference type="EMBL" id="ML994628">
    <property type="protein sequence ID" value="KAF2186946.1"/>
    <property type="molecule type" value="Genomic_DNA"/>
</dbReference>